<keyword evidence="3" id="KW-1185">Reference proteome</keyword>
<name>Q6KGL4_BPFO1</name>
<evidence type="ECO:0000313" key="2">
    <source>
        <dbReference type="EMBL" id="AAQ14654.1"/>
    </source>
</evidence>
<organism evidence="2 3">
    <name type="scientific">Salmonella phage Felix O1 (isolate Felix O1-VT1)</name>
    <name type="common">Bacteriophage Felix O1</name>
    <dbReference type="NCBI Taxonomy" id="1283336"/>
    <lineage>
        <taxon>Viruses</taxon>
        <taxon>Duplodnaviria</taxon>
        <taxon>Heunggongvirae</taxon>
        <taxon>Uroviricota</taxon>
        <taxon>Caudoviricetes</taxon>
        <taxon>Andersonviridae</taxon>
        <taxon>Ounavirinae</taxon>
        <taxon>Felixounavirus</taxon>
        <taxon>Felixounavirus felixO1</taxon>
    </lineage>
</organism>
<feature type="compositionally biased region" description="Polar residues" evidence="1">
    <location>
        <begin position="37"/>
        <end position="46"/>
    </location>
</feature>
<accession>Q6KGL4</accession>
<reference evidence="2 3" key="1">
    <citation type="submission" date="2000-11" db="EMBL/GenBank/DDBJ databases">
        <title>Bacteriophage Felix O1: Genetic Characterization.</title>
        <authorList>
            <person name="Sriranganathan N."/>
            <person name="Whichard J.M."/>
            <person name="Pierson F.W."/>
            <person name="Kapur V."/>
            <person name="Weigt L.A."/>
        </authorList>
    </citation>
    <scope>NUCLEOTIDE SEQUENCE [LARGE SCALE GENOMIC DNA]</scope>
    <source>
        <strain evidence="2">Felix O1-VT1</strain>
    </source>
</reference>
<proteinExistence type="predicted"/>
<protein>
    <submittedName>
        <fullName evidence="2">Uncharacterized protein</fullName>
    </submittedName>
</protein>
<dbReference type="Proteomes" id="UP000009070">
    <property type="component" value="Segment"/>
</dbReference>
<dbReference type="EMBL" id="AF320576">
    <property type="protein sequence ID" value="AAQ14654.1"/>
    <property type="molecule type" value="Genomic_DNA"/>
</dbReference>
<feature type="region of interest" description="Disordered" evidence="1">
    <location>
        <begin position="29"/>
        <end position="53"/>
    </location>
</feature>
<evidence type="ECO:0000313" key="3">
    <source>
        <dbReference type="Proteomes" id="UP000009070"/>
    </source>
</evidence>
<organismHost>
    <name type="scientific">Salmonella</name>
    <dbReference type="NCBI Taxonomy" id="590"/>
</organismHost>
<evidence type="ECO:0000256" key="1">
    <source>
        <dbReference type="SAM" id="MobiDB-lite"/>
    </source>
</evidence>
<sequence length="53" mass="5911">MCLTLCKLPQRSTRRGNNAVKAHMDVHSADNRKAEGSNPSHSTNFNKVVDIEM</sequence>